<dbReference type="CDD" id="cd02440">
    <property type="entry name" value="AdoMet_MTases"/>
    <property type="match status" value="1"/>
</dbReference>
<evidence type="ECO:0000256" key="2">
    <source>
        <dbReference type="ARBA" id="ARBA00022691"/>
    </source>
</evidence>
<evidence type="ECO:0000256" key="8">
    <source>
        <dbReference type="ARBA" id="ARBA00048428"/>
    </source>
</evidence>
<dbReference type="SUPFAM" id="SSF53335">
    <property type="entry name" value="S-adenosyl-L-methionine-dependent methyltransferases"/>
    <property type="match status" value="1"/>
</dbReference>
<dbReference type="NCBIfam" id="NF008823">
    <property type="entry name" value="PRK11873.1"/>
    <property type="match status" value="1"/>
</dbReference>
<evidence type="ECO:0000259" key="10">
    <source>
        <dbReference type="Pfam" id="PF13847"/>
    </source>
</evidence>
<proteinExistence type="inferred from homology"/>
<comment type="catalytic activity">
    <reaction evidence="7">
        <text>arsenic triglutathione + 2 [thioredoxin]-dithiol + 2 S-adenosyl-L-methionine + H2O = dimethylarsinous acid + 2 [thioredoxin]-disulfide + 3 glutathione + 2 S-adenosyl-L-homocysteine + 2 H(+)</text>
        <dbReference type="Rhea" id="RHEA:69464"/>
        <dbReference type="Rhea" id="RHEA-COMP:10698"/>
        <dbReference type="Rhea" id="RHEA-COMP:10700"/>
        <dbReference type="ChEBI" id="CHEBI:15377"/>
        <dbReference type="ChEBI" id="CHEBI:15378"/>
        <dbReference type="ChEBI" id="CHEBI:23808"/>
        <dbReference type="ChEBI" id="CHEBI:29950"/>
        <dbReference type="ChEBI" id="CHEBI:50058"/>
        <dbReference type="ChEBI" id="CHEBI:57856"/>
        <dbReference type="ChEBI" id="CHEBI:57925"/>
        <dbReference type="ChEBI" id="CHEBI:59789"/>
        <dbReference type="ChEBI" id="CHEBI:183640"/>
        <dbReference type="EC" id="2.1.1.137"/>
    </reaction>
</comment>
<dbReference type="OrthoDB" id="57427at2157"/>
<evidence type="ECO:0000256" key="5">
    <source>
        <dbReference type="ARBA" id="ARBA00034545"/>
    </source>
</evidence>
<evidence type="ECO:0000313" key="12">
    <source>
        <dbReference type="Proteomes" id="UP000011618"/>
    </source>
</evidence>
<feature type="compositionally biased region" description="Acidic residues" evidence="9">
    <location>
        <begin position="1"/>
        <end position="11"/>
    </location>
</feature>
<dbReference type="Gene3D" id="3.40.50.150">
    <property type="entry name" value="Vaccinia Virus protein VP39"/>
    <property type="match status" value="1"/>
</dbReference>
<dbReference type="InterPro" id="IPR026669">
    <property type="entry name" value="Arsenite_MeTrfase-like"/>
</dbReference>
<feature type="compositionally biased region" description="Basic and acidic residues" evidence="9">
    <location>
        <begin position="17"/>
        <end position="27"/>
    </location>
</feature>
<keyword evidence="1" id="KW-0808">Transferase</keyword>
<dbReference type="Pfam" id="PF13847">
    <property type="entry name" value="Methyltransf_31"/>
    <property type="match status" value="1"/>
</dbReference>
<dbReference type="EMBL" id="AOII01000046">
    <property type="protein sequence ID" value="ELY78194.1"/>
    <property type="molecule type" value="Genomic_DNA"/>
</dbReference>
<dbReference type="InterPro" id="IPR025714">
    <property type="entry name" value="Methyltranfer_dom"/>
</dbReference>
<dbReference type="AlphaFoldDB" id="L9YVP1"/>
<sequence>MSENTASEDESTVTANEQHETVRDRYTEVAADEEDCGSETTTDCCAGTEDRPNAEADESSLTGYCTNDKSSEEWAAEVGYNADDIASAPTEANLGLGCGNPTAIANLDSGQTVLDLGSGGGFDCFLASNEVGDDGTVIGVDMTPAMIETARGNIADSDAENVEFRLGEIEHLPVGDETVDVIISNCVLNLSPNKQQVFDEAYRVLRPGGRLAISDIVLGDQLPVNLRADLDSVAECIGGASPVTELESQLTEAGFEDVRIEPEDETQEFLREWGDDRDLDEYIVSASITGRRPAE</sequence>
<dbReference type="EC" id="2.1.1.137" evidence="4"/>
<evidence type="ECO:0000256" key="6">
    <source>
        <dbReference type="ARBA" id="ARBA00047941"/>
    </source>
</evidence>
<dbReference type="PANTHER" id="PTHR43675">
    <property type="entry name" value="ARSENITE METHYLTRANSFERASE"/>
    <property type="match status" value="1"/>
</dbReference>
<feature type="region of interest" description="Disordered" evidence="9">
    <location>
        <begin position="1"/>
        <end position="60"/>
    </location>
</feature>
<gene>
    <name evidence="11" type="ORF">C487_09199</name>
</gene>
<accession>L9YVP1</accession>
<organism evidence="11 12">
    <name type="scientific">Natrinema pallidum DSM 3751</name>
    <dbReference type="NCBI Taxonomy" id="1227495"/>
    <lineage>
        <taxon>Archaea</taxon>
        <taxon>Methanobacteriati</taxon>
        <taxon>Methanobacteriota</taxon>
        <taxon>Stenosarchaea group</taxon>
        <taxon>Halobacteria</taxon>
        <taxon>Halobacteriales</taxon>
        <taxon>Natrialbaceae</taxon>
        <taxon>Natrinema</taxon>
    </lineage>
</organism>
<keyword evidence="2" id="KW-0949">S-adenosyl-L-methionine</keyword>
<dbReference type="GO" id="GO:0030791">
    <property type="term" value="F:arsenite methyltransferase activity"/>
    <property type="evidence" value="ECO:0007669"/>
    <property type="project" value="UniProtKB-EC"/>
</dbReference>
<dbReference type="RefSeq" id="WP_006185412.1">
    <property type="nucleotide sequence ID" value="NZ_AOII01000046.1"/>
</dbReference>
<evidence type="ECO:0000313" key="11">
    <source>
        <dbReference type="EMBL" id="ELY78194.1"/>
    </source>
</evidence>
<comment type="catalytic activity">
    <reaction evidence="6">
        <text>arsenic triglutathione + [thioredoxin]-dithiol + S-adenosyl-L-methionine + 2 H2O = methylarsonous acid + [thioredoxin]-disulfide + 3 glutathione + S-adenosyl-L-homocysteine + H(+)</text>
        <dbReference type="Rhea" id="RHEA:69460"/>
        <dbReference type="Rhea" id="RHEA-COMP:10698"/>
        <dbReference type="Rhea" id="RHEA-COMP:10700"/>
        <dbReference type="ChEBI" id="CHEBI:15377"/>
        <dbReference type="ChEBI" id="CHEBI:15378"/>
        <dbReference type="ChEBI" id="CHEBI:17826"/>
        <dbReference type="ChEBI" id="CHEBI:29950"/>
        <dbReference type="ChEBI" id="CHEBI:50058"/>
        <dbReference type="ChEBI" id="CHEBI:57856"/>
        <dbReference type="ChEBI" id="CHEBI:57925"/>
        <dbReference type="ChEBI" id="CHEBI:59789"/>
        <dbReference type="ChEBI" id="CHEBI:183640"/>
        <dbReference type="EC" id="2.1.1.137"/>
    </reaction>
</comment>
<dbReference type="Proteomes" id="UP000011618">
    <property type="component" value="Unassembled WGS sequence"/>
</dbReference>
<protein>
    <recommendedName>
        <fullName evidence="5">Arsenite methyltransferase</fullName>
        <ecNumber evidence="4">2.1.1.137</ecNumber>
    </recommendedName>
</protein>
<dbReference type="eggNOG" id="arCOG01792">
    <property type="taxonomic scope" value="Archaea"/>
</dbReference>
<evidence type="ECO:0000256" key="4">
    <source>
        <dbReference type="ARBA" id="ARBA00034521"/>
    </source>
</evidence>
<evidence type="ECO:0000256" key="3">
    <source>
        <dbReference type="ARBA" id="ARBA00034487"/>
    </source>
</evidence>
<evidence type="ECO:0000256" key="7">
    <source>
        <dbReference type="ARBA" id="ARBA00047943"/>
    </source>
</evidence>
<feature type="domain" description="Methyltransferase" evidence="10">
    <location>
        <begin position="108"/>
        <end position="253"/>
    </location>
</feature>
<comment type="caution">
    <text evidence="11">The sequence shown here is derived from an EMBL/GenBank/DDBJ whole genome shotgun (WGS) entry which is preliminary data.</text>
</comment>
<dbReference type="InterPro" id="IPR029063">
    <property type="entry name" value="SAM-dependent_MTases_sf"/>
</dbReference>
<dbReference type="PATRIC" id="fig|1227495.3.peg.1861"/>
<evidence type="ECO:0000256" key="1">
    <source>
        <dbReference type="ARBA" id="ARBA00022679"/>
    </source>
</evidence>
<comment type="catalytic activity">
    <reaction evidence="8">
        <text>arsenic triglutathione + 3 [thioredoxin]-dithiol + 3 S-adenosyl-L-methionine = trimethylarsine + 3 [thioredoxin]-disulfide + 3 glutathione + 3 S-adenosyl-L-homocysteine + 3 H(+)</text>
        <dbReference type="Rhea" id="RHEA:69432"/>
        <dbReference type="Rhea" id="RHEA-COMP:10698"/>
        <dbReference type="Rhea" id="RHEA-COMP:10700"/>
        <dbReference type="ChEBI" id="CHEBI:15378"/>
        <dbReference type="ChEBI" id="CHEBI:27130"/>
        <dbReference type="ChEBI" id="CHEBI:29950"/>
        <dbReference type="ChEBI" id="CHEBI:50058"/>
        <dbReference type="ChEBI" id="CHEBI:57856"/>
        <dbReference type="ChEBI" id="CHEBI:57925"/>
        <dbReference type="ChEBI" id="CHEBI:59789"/>
        <dbReference type="ChEBI" id="CHEBI:183640"/>
        <dbReference type="EC" id="2.1.1.137"/>
    </reaction>
</comment>
<dbReference type="PANTHER" id="PTHR43675:SF8">
    <property type="entry name" value="ARSENITE METHYLTRANSFERASE"/>
    <property type="match status" value="1"/>
</dbReference>
<evidence type="ECO:0000256" key="9">
    <source>
        <dbReference type="SAM" id="MobiDB-lite"/>
    </source>
</evidence>
<name>L9YVP1_9EURY</name>
<comment type="similarity">
    <text evidence="3">Belongs to the methyltransferase superfamily. Arsenite methyltransferase family.</text>
</comment>
<reference evidence="11 12" key="1">
    <citation type="journal article" date="2014" name="PLoS Genet.">
        <title>Phylogenetically driven sequencing of extremely halophilic archaea reveals strategies for static and dynamic osmo-response.</title>
        <authorList>
            <person name="Becker E.A."/>
            <person name="Seitzer P.M."/>
            <person name="Tritt A."/>
            <person name="Larsen D."/>
            <person name="Krusor M."/>
            <person name="Yao A.I."/>
            <person name="Wu D."/>
            <person name="Madern D."/>
            <person name="Eisen J.A."/>
            <person name="Darling A.E."/>
            <person name="Facciotti M.T."/>
        </authorList>
    </citation>
    <scope>NUCLEOTIDE SEQUENCE [LARGE SCALE GENOMIC DNA]</scope>
    <source>
        <strain evidence="11 12">DSM 3751</strain>
    </source>
</reference>